<name>A0A3B0NB62_THEAN</name>
<dbReference type="EMBL" id="UIVT01000002">
    <property type="protein sequence ID" value="SVP92220.1"/>
    <property type="molecule type" value="Genomic_DNA"/>
</dbReference>
<dbReference type="InterPro" id="IPR011695">
    <property type="entry name" value="Tash_PEST_motif"/>
</dbReference>
<dbReference type="InterPro" id="IPR007480">
    <property type="entry name" value="DUF529"/>
</dbReference>
<accession>A0A3B0NB62</accession>
<feature type="region of interest" description="Disordered" evidence="1">
    <location>
        <begin position="212"/>
        <end position="341"/>
    </location>
</feature>
<evidence type="ECO:0000313" key="3">
    <source>
        <dbReference type="EMBL" id="SVP92220.1"/>
    </source>
</evidence>
<protein>
    <submittedName>
        <fullName evidence="4">Theileria-specific sub-telomeric protein, SVSP family, putative</fullName>
    </submittedName>
</protein>
<evidence type="ECO:0000313" key="4">
    <source>
        <dbReference type="EMBL" id="SVP92366.1"/>
    </source>
</evidence>
<feature type="compositionally biased region" description="Basic and acidic residues" evidence="1">
    <location>
        <begin position="64"/>
        <end position="78"/>
    </location>
</feature>
<feature type="region of interest" description="Disordered" evidence="1">
    <location>
        <begin position="111"/>
        <end position="131"/>
    </location>
</feature>
<feature type="compositionally biased region" description="Low complexity" evidence="1">
    <location>
        <begin position="289"/>
        <end position="298"/>
    </location>
</feature>
<gene>
    <name evidence="3" type="ORF">TAT_000215900</name>
    <name evidence="4" type="ORF">TAV_000215900</name>
</gene>
<dbReference type="Pfam" id="PF04385">
    <property type="entry name" value="FAINT"/>
    <property type="match status" value="1"/>
</dbReference>
<keyword evidence="2" id="KW-0732">Signal</keyword>
<dbReference type="AlphaFoldDB" id="A0A3B0NB62"/>
<evidence type="ECO:0000256" key="2">
    <source>
        <dbReference type="SAM" id="SignalP"/>
    </source>
</evidence>
<feature type="compositionally biased region" description="Acidic residues" evidence="1">
    <location>
        <begin position="315"/>
        <end position="329"/>
    </location>
</feature>
<dbReference type="EMBL" id="UIVS01000002">
    <property type="protein sequence ID" value="SVP92366.1"/>
    <property type="molecule type" value="Genomic_DNA"/>
</dbReference>
<feature type="chain" id="PRO_5036076096" evidence="2">
    <location>
        <begin position="22"/>
        <end position="540"/>
    </location>
</feature>
<organism evidence="4">
    <name type="scientific">Theileria annulata</name>
    <dbReference type="NCBI Taxonomy" id="5874"/>
    <lineage>
        <taxon>Eukaryota</taxon>
        <taxon>Sar</taxon>
        <taxon>Alveolata</taxon>
        <taxon>Apicomplexa</taxon>
        <taxon>Aconoidasida</taxon>
        <taxon>Piroplasmida</taxon>
        <taxon>Theileriidae</taxon>
        <taxon>Theileria</taxon>
    </lineage>
</organism>
<feature type="compositionally biased region" description="Basic and acidic residues" evidence="1">
    <location>
        <begin position="330"/>
        <end position="341"/>
    </location>
</feature>
<feature type="compositionally biased region" description="Basic residues" evidence="1">
    <location>
        <begin position="217"/>
        <end position="227"/>
    </location>
</feature>
<sequence>MYICFAYTYILILLLIGYSGCSDKPTDTQGSNSNEDNLPKIGGLSLVDYNDSEEDNFQVTTTHETTHETQTEEHTETHEEPEELTEEPQVHQPTQQPPVYYIVGQQPDPGYYPVYQPPIQPTPYEQYQPSHPGYQPIQGPQYYPGYQPVYSYYPEYQPTYYEHYPEIQYQEYQGYQFIPQPQPIPQQQPIYQPHIPITQPYEPAYPVAPQLITRPIHIPRRKSHRTKSKDSKQSKKQTTQTTKEPTTKEPTHTPTTQEPQQPTTKDSTTEQTTKEQQTQSEPSKEPTEEGTQPTQTEPIHTTEELEPETIPVEIGSDEEGDGDEGEPEEEKPPKEPGESTEIMKKCKTITFMKLNEEGKLVKMHLRDFVIKYINSSITRYRLKANLEQLLCDDIIIFEHKPENKYCTSITHYKSRDVFILISSDGYYLVENRKSCWKVKFENFAKCLSVYTIDSEGNEIKLTEEYYNAKISDRPSITVDFYKHTRCTKIMYKGKLVWEKTDDEGYPLALSIRSNLSIQICFNGYRVRYIKRDGKYRKFIR</sequence>
<feature type="region of interest" description="Disordered" evidence="1">
    <location>
        <begin position="58"/>
        <end position="94"/>
    </location>
</feature>
<reference evidence="4" key="1">
    <citation type="submission" date="2018-07" db="EMBL/GenBank/DDBJ databases">
        <authorList>
            <person name="Quirk P.G."/>
            <person name="Krulwich T.A."/>
        </authorList>
    </citation>
    <scope>NUCLEOTIDE SEQUENCE</scope>
    <source>
        <strain evidence="4">Anand</strain>
    </source>
</reference>
<feature type="signal peptide" evidence="2">
    <location>
        <begin position="1"/>
        <end position="21"/>
    </location>
</feature>
<evidence type="ECO:0000256" key="1">
    <source>
        <dbReference type="SAM" id="MobiDB-lite"/>
    </source>
</evidence>
<feature type="compositionally biased region" description="Low complexity" evidence="1">
    <location>
        <begin position="252"/>
        <end position="281"/>
    </location>
</feature>
<dbReference type="VEuPathDB" id="PiroplasmaDB:TA09430"/>
<proteinExistence type="predicted"/>
<dbReference type="Pfam" id="PF07708">
    <property type="entry name" value="Tash_PEST"/>
    <property type="match status" value="1"/>
</dbReference>